<dbReference type="EMBL" id="CP001857">
    <property type="protein sequence ID" value="ADB57580.1"/>
    <property type="molecule type" value="Genomic_DNA"/>
</dbReference>
<evidence type="ECO:0000313" key="3">
    <source>
        <dbReference type="EMBL" id="ADB57580.1"/>
    </source>
</evidence>
<sequence>MKIRKVAILGPSKRFLSGVSYYTIRLSNALSAYVHVRTILFRNMLPKRLFPGWKRVGENLTYLEFDKRVEVHEILDWNNPSTWLKAFNLMKDCDAVILEWWTSSVAHMYLSVELLNGIFAEIPTVIEFHEVIDPLESSILPIRIYSRVVGKVIRKLADHYVVHSEMGKKLIGRVYGISLDKISVIPHGLYDHYKRVEGAKEKLGIKENFVILFFGLLRPYKGVKYLVKAFESLPKEVLEDSRLLIVGETWEDRETTKLIANSKYRNKITVVNRYVPDNEVSLYFSASDVVVLPYTRASQSGVAHIAMAFGLPVISTYVGGLRESLSKYKGTIFVKPMNADELAEAIVKAYRNGRKRFSPPKDLSWNEIAKRWIKLLNQL</sequence>
<dbReference type="Gene3D" id="3.40.50.2000">
    <property type="entry name" value="Glycogen Phosphorylase B"/>
    <property type="match status" value="2"/>
</dbReference>
<evidence type="ECO:0000259" key="1">
    <source>
        <dbReference type="Pfam" id="PF00534"/>
    </source>
</evidence>
<protein>
    <submittedName>
        <fullName evidence="3">Glycosyl transferase group 1</fullName>
    </submittedName>
</protein>
<accession>D2RH05</accession>
<dbReference type="Pfam" id="PF00534">
    <property type="entry name" value="Glycos_transf_1"/>
    <property type="match status" value="1"/>
</dbReference>
<keyword evidence="3" id="KW-0808">Transferase</keyword>
<proteinExistence type="predicted"/>
<dbReference type="RefSeq" id="WP_012939916.1">
    <property type="nucleotide sequence ID" value="NC_013741.1"/>
</dbReference>
<dbReference type="InterPro" id="IPR028098">
    <property type="entry name" value="Glyco_trans_4-like_N"/>
</dbReference>
<dbReference type="InterPro" id="IPR001296">
    <property type="entry name" value="Glyco_trans_1"/>
</dbReference>
<dbReference type="PANTHER" id="PTHR12526:SF634">
    <property type="entry name" value="BLL3361 PROTEIN"/>
    <property type="match status" value="1"/>
</dbReference>
<dbReference type="eggNOG" id="arCOG01415">
    <property type="taxonomic scope" value="Archaea"/>
</dbReference>
<dbReference type="AlphaFoldDB" id="D2RH05"/>
<organism evidence="3 4">
    <name type="scientific">Archaeoglobus profundus (strain DSM 5631 / JCM 9629 / NBRC 100127 / Av18)</name>
    <dbReference type="NCBI Taxonomy" id="572546"/>
    <lineage>
        <taxon>Archaea</taxon>
        <taxon>Methanobacteriati</taxon>
        <taxon>Methanobacteriota</taxon>
        <taxon>Archaeoglobi</taxon>
        <taxon>Archaeoglobales</taxon>
        <taxon>Archaeoglobaceae</taxon>
        <taxon>Archaeoglobus</taxon>
    </lineage>
</organism>
<reference evidence="3 4" key="1">
    <citation type="journal article" date="2010" name="Stand. Genomic Sci.">
        <title>Complete genome sequence of Archaeoglobus profundus type strain (AV18).</title>
        <authorList>
            <person name="von Jan M."/>
            <person name="Lapidus A."/>
            <person name="Del Rio T.G."/>
            <person name="Copeland A."/>
            <person name="Tice H."/>
            <person name="Cheng J.F."/>
            <person name="Lucas S."/>
            <person name="Chen F."/>
            <person name="Nolan M."/>
            <person name="Goodwin L."/>
            <person name="Han C."/>
            <person name="Pitluck S."/>
            <person name="Liolios K."/>
            <person name="Ivanova N."/>
            <person name="Mavromatis K."/>
            <person name="Ovchinnikova G."/>
            <person name="Chertkov O."/>
            <person name="Pati A."/>
            <person name="Chen A."/>
            <person name="Palaniappan K."/>
            <person name="Land M."/>
            <person name="Hauser L."/>
            <person name="Chang Y.J."/>
            <person name="Jeffries C.D."/>
            <person name="Saunders E."/>
            <person name="Brettin T."/>
            <person name="Detter J.C."/>
            <person name="Chain P."/>
            <person name="Eichinger K."/>
            <person name="Huber H."/>
            <person name="Spring S."/>
            <person name="Rohde M."/>
            <person name="Goker M."/>
            <person name="Wirth R."/>
            <person name="Woyke T."/>
            <person name="Bristow J."/>
            <person name="Eisen J.A."/>
            <person name="Markowitz V."/>
            <person name="Hugenholtz P."/>
            <person name="Kyrpides N.C."/>
            <person name="Klenk H.P."/>
        </authorList>
    </citation>
    <scope>NUCLEOTIDE SEQUENCE [LARGE SCALE GENOMIC DNA]</scope>
    <source>
        <strain evidence="4">DSM 5631 / JCM 9629 / NBRC 100127 / Av18</strain>
    </source>
</reference>
<dbReference type="Proteomes" id="UP000001901">
    <property type="component" value="Chromosome"/>
</dbReference>
<dbReference type="Pfam" id="PF13439">
    <property type="entry name" value="Glyco_transf_4"/>
    <property type="match status" value="1"/>
</dbReference>
<dbReference type="KEGG" id="apo:Arcpr_0514"/>
<dbReference type="STRING" id="572546.Arcpr_0514"/>
<name>D2RH05_ARCPA</name>
<dbReference type="HOGENOM" id="CLU_009583_6_2_2"/>
<dbReference type="GeneID" id="8739173"/>
<dbReference type="PANTHER" id="PTHR12526">
    <property type="entry name" value="GLYCOSYLTRANSFERASE"/>
    <property type="match status" value="1"/>
</dbReference>
<keyword evidence="4" id="KW-1185">Reference proteome</keyword>
<dbReference type="PaxDb" id="572546-Arcpr_0514"/>
<dbReference type="SUPFAM" id="SSF53756">
    <property type="entry name" value="UDP-Glycosyltransferase/glycogen phosphorylase"/>
    <property type="match status" value="1"/>
</dbReference>
<feature type="domain" description="Glycosyl transferase family 1" evidence="1">
    <location>
        <begin position="200"/>
        <end position="356"/>
    </location>
</feature>
<evidence type="ECO:0000259" key="2">
    <source>
        <dbReference type="Pfam" id="PF13439"/>
    </source>
</evidence>
<dbReference type="CAZy" id="GT4">
    <property type="family name" value="Glycosyltransferase Family 4"/>
</dbReference>
<feature type="domain" description="Glycosyltransferase subfamily 4-like N-terminal" evidence="2">
    <location>
        <begin position="18"/>
        <end position="188"/>
    </location>
</feature>
<gene>
    <name evidence="3" type="ordered locus">Arcpr_0514</name>
</gene>
<dbReference type="OrthoDB" id="131038at2157"/>
<dbReference type="GO" id="GO:0016757">
    <property type="term" value="F:glycosyltransferase activity"/>
    <property type="evidence" value="ECO:0007669"/>
    <property type="project" value="InterPro"/>
</dbReference>
<evidence type="ECO:0000313" key="4">
    <source>
        <dbReference type="Proteomes" id="UP000001901"/>
    </source>
</evidence>